<keyword evidence="2" id="KW-1185">Reference proteome</keyword>
<dbReference type="OrthoDB" id="5223925at2759"/>
<evidence type="ECO:0000313" key="2">
    <source>
        <dbReference type="Proteomes" id="UP000237481"/>
    </source>
</evidence>
<comment type="caution">
    <text evidence="1">The sequence shown here is derived from an EMBL/GenBank/DDBJ whole genome shotgun (WGS) entry which is preliminary data.</text>
</comment>
<evidence type="ECO:0000313" key="1">
    <source>
        <dbReference type="EMBL" id="POR31863.1"/>
    </source>
</evidence>
<reference evidence="1 2" key="1">
    <citation type="submission" date="2018-01" db="EMBL/GenBank/DDBJ databases">
        <title>Harnessing the power of phylogenomics to disentangle the directionality and signatures of interkingdom host jumping in the parasitic fungal genus Tolypocladium.</title>
        <authorList>
            <person name="Quandt C.A."/>
            <person name="Patterson W."/>
            <person name="Spatafora J.W."/>
        </authorList>
    </citation>
    <scope>NUCLEOTIDE SEQUENCE [LARGE SCALE GENOMIC DNA]</scope>
    <source>
        <strain evidence="1 2">NRBC 100945</strain>
    </source>
</reference>
<dbReference type="EMBL" id="PKSG01000971">
    <property type="protein sequence ID" value="POR31863.1"/>
    <property type="molecule type" value="Genomic_DNA"/>
</dbReference>
<dbReference type="Proteomes" id="UP000237481">
    <property type="component" value="Unassembled WGS sequence"/>
</dbReference>
<dbReference type="AlphaFoldDB" id="A0A2S4KNU8"/>
<organism evidence="1 2">
    <name type="scientific">Tolypocladium paradoxum</name>
    <dbReference type="NCBI Taxonomy" id="94208"/>
    <lineage>
        <taxon>Eukaryota</taxon>
        <taxon>Fungi</taxon>
        <taxon>Dikarya</taxon>
        <taxon>Ascomycota</taxon>
        <taxon>Pezizomycotina</taxon>
        <taxon>Sordariomycetes</taxon>
        <taxon>Hypocreomycetidae</taxon>
        <taxon>Hypocreales</taxon>
        <taxon>Ophiocordycipitaceae</taxon>
        <taxon>Tolypocladium</taxon>
    </lineage>
</organism>
<name>A0A2S4KNU8_9HYPO</name>
<proteinExistence type="predicted"/>
<accession>A0A2S4KNU8</accession>
<protein>
    <submittedName>
        <fullName evidence="1">Uncharacterized protein</fullName>
    </submittedName>
</protein>
<gene>
    <name evidence="1" type="ORF">TPAR_07921</name>
</gene>
<sequence length="119" mass="13845">MRIEDLEKYSYSTLYGSRNARREGSLSELREEAGTGVYKIPLPGRYIRNYPIIYLKEGAKGYRKYELYIFIEEKSPILYPISHILAKALAKGIIASKGYETKAEPFFRTKLNKKAYKIH</sequence>